<dbReference type="PANTHER" id="PTHR21551:SF0">
    <property type="entry name" value="PROTEIN ASSOCIATED WITH TOPO II RELATED-1, ISOFORM A"/>
    <property type="match status" value="1"/>
</dbReference>
<sequence length="821" mass="90933">MLESLLGPIANRFNGRPPCAPLVQCRSIDALPYSRRLAAVPICRHHSMLASGEMDLGRPDRSHCDEYMFGAIPDDDENSDDGAADEIDAINDETFGDDVHVPLDSELEDYAAQTACLRLDDGVPWDTPGCSKAPAPDASNVPLPDFDAFGRPSFSSFGSETMAKLDSLWSQRSHNLYDLWEEQKNSSRTVNPNQSSFVQNEPPTEQPKAASGFSLMGGISQMLDNASRSNAYAQQRSPVLPAMPRGSTLEDLERGHLQRLSQAGKAPNANVVLPPVAVNATDLERRFIEEAAGVPPPPTQVLPPCSPSQFPPPPLPSTHNQMPPRMAPNALPTFGGVPPMPMPPLLPPLHPMMIPFVPFWLDNLAGRLPCLPPGCPPVPPLLRMFFDTVKDPMIVMDMIRASNAGMVPPPLPVPPQTFDRRSQWQRKAPGMPSGRTIEDLAFDQFAGYMSCKEREWLVKIQILQCQGTGNPYEDDYYYTSWREKQIAKGWKPSGTTAQDPSLEKTKARFRIYILSENERRLRRLNGSRSHLESPREPKEIVPLNVKFAGSLGLPSKSSTSNPRHLISVEHSLDNADEDASQRAGKQRKLRTLLLRLESALALLLECQDLRLRMRNCAQSSESALSEISHRIDVIFQDLMTEDLVKILQIGKGRSVVARTLGVGTARDVARVVLSLFSVMGLCPKKCLEEINCEVVPHMFAGLIELSREQLMTLSSAVNIDSLKENMLNKNVFCRDAFITLLYACAKRKAISQGVVRWLSGPPDGIDFTDGWSSSLSMWRDQIPGLQDSDVQMFSEWLLLLCNNTHHNSLAKVLAKALLTCR</sequence>
<dbReference type="OrthoDB" id="74835at2759"/>
<evidence type="ECO:0000313" key="4">
    <source>
        <dbReference type="EMBL" id="VDO68001.1"/>
    </source>
</evidence>
<evidence type="ECO:0008006" key="6">
    <source>
        <dbReference type="Google" id="ProtNLM"/>
    </source>
</evidence>
<evidence type="ECO:0000256" key="2">
    <source>
        <dbReference type="ARBA" id="ARBA00022490"/>
    </source>
</evidence>
<keyword evidence="2" id="KW-0963">Cytoplasm</keyword>
<evidence type="ECO:0000313" key="5">
    <source>
        <dbReference type="Proteomes" id="UP000268014"/>
    </source>
</evidence>
<evidence type="ECO:0000256" key="1">
    <source>
        <dbReference type="ARBA" id="ARBA00004201"/>
    </source>
</evidence>
<dbReference type="STRING" id="6290.A0A3P7X2M6"/>
<keyword evidence="5" id="KW-1185">Reference proteome</keyword>
<reference evidence="4 5" key="1">
    <citation type="submission" date="2018-11" db="EMBL/GenBank/DDBJ databases">
        <authorList>
            <consortium name="Pathogen Informatics"/>
        </authorList>
    </citation>
    <scope>NUCLEOTIDE SEQUENCE [LARGE SCALE GENOMIC DNA]</scope>
    <source>
        <strain evidence="4 5">MHpl1</strain>
    </source>
</reference>
<accession>A0A3P7X2M6</accession>
<dbReference type="EMBL" id="UZAF01020255">
    <property type="protein sequence ID" value="VDO68001.1"/>
    <property type="molecule type" value="Genomic_DNA"/>
</dbReference>
<evidence type="ECO:0000256" key="3">
    <source>
        <dbReference type="SAM" id="MobiDB-lite"/>
    </source>
</evidence>
<dbReference type="AlphaFoldDB" id="A0A3P7X2M6"/>
<dbReference type="PANTHER" id="PTHR21551">
    <property type="entry name" value="TOPOISOMERASE II-ASSOCIATED PROTEIN PAT1"/>
    <property type="match status" value="1"/>
</dbReference>
<dbReference type="GO" id="GO:0000932">
    <property type="term" value="C:P-body"/>
    <property type="evidence" value="ECO:0007669"/>
    <property type="project" value="UniProtKB-SubCell"/>
</dbReference>
<dbReference type="InterPro" id="IPR039900">
    <property type="entry name" value="Pat1-like"/>
</dbReference>
<comment type="subcellular location">
    <subcellularLocation>
        <location evidence="1">Cytoplasm</location>
        <location evidence="1">P-body</location>
    </subcellularLocation>
</comment>
<dbReference type="GO" id="GO:0033962">
    <property type="term" value="P:P-body assembly"/>
    <property type="evidence" value="ECO:0007669"/>
    <property type="project" value="TreeGrafter"/>
</dbReference>
<name>A0A3P7X2M6_HAEPC</name>
<dbReference type="GO" id="GO:0000290">
    <property type="term" value="P:deadenylation-dependent decapping of nuclear-transcribed mRNA"/>
    <property type="evidence" value="ECO:0007669"/>
    <property type="project" value="InterPro"/>
</dbReference>
<organism evidence="4 5">
    <name type="scientific">Haemonchus placei</name>
    <name type="common">Barber's pole worm</name>
    <dbReference type="NCBI Taxonomy" id="6290"/>
    <lineage>
        <taxon>Eukaryota</taxon>
        <taxon>Metazoa</taxon>
        <taxon>Ecdysozoa</taxon>
        <taxon>Nematoda</taxon>
        <taxon>Chromadorea</taxon>
        <taxon>Rhabditida</taxon>
        <taxon>Rhabditina</taxon>
        <taxon>Rhabditomorpha</taxon>
        <taxon>Strongyloidea</taxon>
        <taxon>Trichostrongylidae</taxon>
        <taxon>Haemonchus</taxon>
    </lineage>
</organism>
<protein>
    <recommendedName>
        <fullName evidence="6">PAT1 domain-containing protein</fullName>
    </recommendedName>
</protein>
<gene>
    <name evidence="4" type="ORF">HPLM_LOCUS17957</name>
</gene>
<feature type="region of interest" description="Disordered" evidence="3">
    <location>
        <begin position="185"/>
        <end position="209"/>
    </location>
</feature>
<proteinExistence type="predicted"/>
<dbReference type="Proteomes" id="UP000268014">
    <property type="component" value="Unassembled WGS sequence"/>
</dbReference>
<feature type="compositionally biased region" description="Polar residues" evidence="3">
    <location>
        <begin position="186"/>
        <end position="203"/>
    </location>
</feature>
<dbReference type="GO" id="GO:0003723">
    <property type="term" value="F:RNA binding"/>
    <property type="evidence" value="ECO:0007669"/>
    <property type="project" value="TreeGrafter"/>
</dbReference>